<reference evidence="1" key="1">
    <citation type="submission" date="2024-12" db="EMBL/GenBank/DDBJ databases">
        <title>Comparative genomics and development of molecular markers within Purpureocillium lilacinum and among Purpureocillium species.</title>
        <authorList>
            <person name="Yeh Z.-Y."/>
            <person name="Ni N.-T."/>
            <person name="Lo P.-H."/>
            <person name="Mushyakhwo K."/>
            <person name="Lin C.-F."/>
            <person name="Nai Y.-S."/>
        </authorList>
    </citation>
    <scope>NUCLEOTIDE SEQUENCE</scope>
    <source>
        <strain evidence="1">NCHU-NPUST-175</strain>
    </source>
</reference>
<name>A0ACC4E1S7_PURLI</name>
<protein>
    <submittedName>
        <fullName evidence="1">Uncharacterized protein</fullName>
    </submittedName>
</protein>
<comment type="caution">
    <text evidence="1">The sequence shown here is derived from an EMBL/GenBank/DDBJ whole genome shotgun (WGS) entry which is preliminary data.</text>
</comment>
<accession>A0ACC4E1S7</accession>
<proteinExistence type="predicted"/>
<dbReference type="EMBL" id="JBGNUJ010000003">
    <property type="protein sequence ID" value="KAL3961616.1"/>
    <property type="molecule type" value="Genomic_DNA"/>
</dbReference>
<organism evidence="1 2">
    <name type="scientific">Purpureocillium lilacinum</name>
    <name type="common">Paecilomyces lilacinus</name>
    <dbReference type="NCBI Taxonomy" id="33203"/>
    <lineage>
        <taxon>Eukaryota</taxon>
        <taxon>Fungi</taxon>
        <taxon>Dikarya</taxon>
        <taxon>Ascomycota</taxon>
        <taxon>Pezizomycotina</taxon>
        <taxon>Sordariomycetes</taxon>
        <taxon>Hypocreomycetidae</taxon>
        <taxon>Hypocreales</taxon>
        <taxon>Ophiocordycipitaceae</taxon>
        <taxon>Purpureocillium</taxon>
    </lineage>
</organism>
<evidence type="ECO:0000313" key="2">
    <source>
        <dbReference type="Proteomes" id="UP001638806"/>
    </source>
</evidence>
<dbReference type="Proteomes" id="UP001638806">
    <property type="component" value="Unassembled WGS sequence"/>
</dbReference>
<gene>
    <name evidence="1" type="ORF">ACCO45_003139</name>
</gene>
<keyword evidence="2" id="KW-1185">Reference proteome</keyword>
<evidence type="ECO:0000313" key="1">
    <source>
        <dbReference type="EMBL" id="KAL3961616.1"/>
    </source>
</evidence>
<sequence>MPAKKQWVGIDCMQSWHSTCQLVSIPGRISLTATLPQTKRSPTPALPPSSPPVTAARRRQFGDEEDDSDVLESWDAAEDSEVEREKERKATEAKAKAAAEAAANKKSKAERIASHQAERARQRAEDEEESEDDETEAERRERIRRTEQEADLKHAEDLFGTVGLNSGRKAPTIGAAVVVDSKDPTNTVNLNALPLFNPQTKKQFEQMRTTLAPIISGNGKKAHYGLFLEEFVRELAKEMNSDQVKKVASALTRLSNEKMKEEKAAEKGGKKSKAAKTKTSLVTSRPNTTDTATYDDDAFGEYVEPSSHVLDLTAFTLGCLPPRRLHIDGLEPSQASVRGDINPSSSAMRADGHGASENGLALIHTSAQAPTLMPTPSSDIGNNGGAERY</sequence>